<dbReference type="Proteomes" id="UP000504714">
    <property type="component" value="Unassembled WGS sequence"/>
</dbReference>
<feature type="transmembrane region" description="Helical" evidence="10">
    <location>
        <begin position="78"/>
        <end position="99"/>
    </location>
</feature>
<keyword evidence="3 10" id="KW-0813">Transport</keyword>
<feature type="transmembrane region" description="Helical" evidence="10">
    <location>
        <begin position="277"/>
        <end position="298"/>
    </location>
</feature>
<feature type="transmembrane region" description="Helical" evidence="10">
    <location>
        <begin position="335"/>
        <end position="357"/>
    </location>
</feature>
<evidence type="ECO:0000256" key="2">
    <source>
        <dbReference type="ARBA" id="ARBA00005452"/>
    </source>
</evidence>
<dbReference type="Gene3D" id="1.20.1740.10">
    <property type="entry name" value="Amino acid/polyamine transporter I"/>
    <property type="match status" value="1"/>
</dbReference>
<dbReference type="EMBL" id="BLXO01000003">
    <property type="protein sequence ID" value="GFN46250.1"/>
    <property type="molecule type" value="Genomic_DNA"/>
</dbReference>
<dbReference type="Pfam" id="PF03222">
    <property type="entry name" value="Trp_Tyr_perm"/>
    <property type="match status" value="1"/>
</dbReference>
<proteinExistence type="inferred from homology"/>
<accession>A0A6L2ZPA0</accession>
<feature type="transmembrane region" description="Helical" evidence="10">
    <location>
        <begin position="39"/>
        <end position="58"/>
    </location>
</feature>
<evidence type="ECO:0000256" key="8">
    <source>
        <dbReference type="ARBA" id="ARBA00022989"/>
    </source>
</evidence>
<sequence length="402" mass="43336">MKNRTLGSIFIVAGTTIGAGMLAMPLAAAGVGFGVTLALLIMLWLLMCYTALLLVEVYQHAPIDKGLGSLAKHYLGTYWQWFTGFSMLFLMYSITAAYISGAGELLAKSLSQWTQQPFSAAYASLLFTVVAGGVVCISTHSVDFFNRILFGIKIIFLIIMLVLIMPYVEKNNLMTMPLEQGLVVSAIPIIFASFGFHSSVPSIVSYMGGNVRALRWVFIIGSAIPLVIYIFWQLAILGALPSQTFIGILAQQAGLNGLLEALYRLIDSPGVQLSVNLFANLALATSFLGVSLGLFDYLADLLKRDNSLSGRLQTGLMTFLPPLMFALFYPRGFIMALGFAAAALAVLALLLPSSLAWKVRKMHQNDQQVWGGSPALMLVFICGLAVIAIQIGIVMGILPAVG</sequence>
<feature type="transmembrane region" description="Helical" evidence="10">
    <location>
        <begin position="149"/>
        <end position="168"/>
    </location>
</feature>
<keyword evidence="5 10" id="KW-0997">Cell inner membrane</keyword>
<dbReference type="InterPro" id="IPR013061">
    <property type="entry name" value="Trp/try_permease_CS"/>
</dbReference>
<dbReference type="NCBIfam" id="NF011711">
    <property type="entry name" value="PRK15132.1"/>
    <property type="match status" value="1"/>
</dbReference>
<feature type="transmembrane region" description="Helical" evidence="10">
    <location>
        <begin position="216"/>
        <end position="235"/>
    </location>
</feature>
<keyword evidence="4 10" id="KW-1003">Cell membrane</keyword>
<evidence type="ECO:0000313" key="11">
    <source>
        <dbReference type="EMBL" id="GFN46250.1"/>
    </source>
</evidence>
<dbReference type="AlphaFoldDB" id="A0A6L2ZPA0"/>
<evidence type="ECO:0000256" key="6">
    <source>
        <dbReference type="ARBA" id="ARBA00022692"/>
    </source>
</evidence>
<name>A0A6L2ZPA0_9ENTR</name>
<dbReference type="GO" id="GO:0005886">
    <property type="term" value="C:plasma membrane"/>
    <property type="evidence" value="ECO:0007669"/>
    <property type="project" value="UniProtKB-SubCell"/>
</dbReference>
<keyword evidence="9 10" id="KW-0472">Membrane</keyword>
<evidence type="ECO:0000256" key="10">
    <source>
        <dbReference type="RuleBase" id="RU367149"/>
    </source>
</evidence>
<evidence type="ECO:0000256" key="5">
    <source>
        <dbReference type="ARBA" id="ARBA00022519"/>
    </source>
</evidence>
<dbReference type="InterPro" id="IPR018227">
    <property type="entry name" value="Amino_acid_transport_2"/>
</dbReference>
<comment type="caution">
    <text evidence="10">Lacks conserved residue(s) required for the propagation of feature annotation.</text>
</comment>
<reference evidence="11 12" key="1">
    <citation type="submission" date="2020-06" db="EMBL/GenBank/DDBJ databases">
        <title>The genome sequence of Candidatus Regiella insecticola strain Tut.</title>
        <authorList>
            <person name="Nikoh N."/>
            <person name="Tsuchida T."/>
            <person name="Koga R."/>
            <person name="Oshima K."/>
            <person name="Hattori M."/>
            <person name="Fukatsu T."/>
        </authorList>
    </citation>
    <scope>NUCLEOTIDE SEQUENCE [LARGE SCALE GENOMIC DNA]</scope>
    <source>
        <strain evidence="11 12">Tut</strain>
    </source>
</reference>
<evidence type="ECO:0000256" key="7">
    <source>
        <dbReference type="ARBA" id="ARBA00022970"/>
    </source>
</evidence>
<feature type="transmembrane region" description="Helical" evidence="10">
    <location>
        <begin position="119"/>
        <end position="137"/>
    </location>
</feature>
<feature type="transmembrane region" description="Helical" evidence="10">
    <location>
        <begin position="310"/>
        <end position="329"/>
    </location>
</feature>
<dbReference type="PANTHER" id="PTHR46997">
    <property type="entry name" value="LOW AFFINITY TRYPTOPHAN PERMEASE-RELATED"/>
    <property type="match status" value="1"/>
</dbReference>
<comment type="function">
    <text evidence="10">Involved in transporting aromatic amino acids across the cytoplasmic membrane.</text>
</comment>
<comment type="caution">
    <text evidence="11">The sequence shown here is derived from an EMBL/GenBank/DDBJ whole genome shotgun (WGS) entry which is preliminary data.</text>
</comment>
<evidence type="ECO:0000256" key="1">
    <source>
        <dbReference type="ARBA" id="ARBA00004429"/>
    </source>
</evidence>
<dbReference type="PROSITE" id="PS00594">
    <property type="entry name" value="AROMATIC_AA_PERMEASE_1"/>
    <property type="match status" value="1"/>
</dbReference>
<feature type="transmembrane region" description="Helical" evidence="10">
    <location>
        <begin position="180"/>
        <end position="204"/>
    </location>
</feature>
<keyword evidence="8 10" id="KW-1133">Transmembrane helix</keyword>
<evidence type="ECO:0000256" key="4">
    <source>
        <dbReference type="ARBA" id="ARBA00022475"/>
    </source>
</evidence>
<keyword evidence="7 10" id="KW-0029">Amino-acid transport</keyword>
<dbReference type="PRINTS" id="PR00166">
    <property type="entry name" value="AROAAPRMEASE"/>
</dbReference>
<organism evidence="11 12">
    <name type="scientific">Candidatus Regiella insecticola</name>
    <dbReference type="NCBI Taxonomy" id="138073"/>
    <lineage>
        <taxon>Bacteria</taxon>
        <taxon>Pseudomonadati</taxon>
        <taxon>Pseudomonadota</taxon>
        <taxon>Gammaproteobacteria</taxon>
        <taxon>Enterobacterales</taxon>
        <taxon>Enterobacteriaceae</taxon>
        <taxon>aphid secondary symbionts</taxon>
        <taxon>Candidatus Regiella</taxon>
    </lineage>
</organism>
<gene>
    <name evidence="11" type="primary">tyrP</name>
    <name evidence="11" type="ORF">RINTU1_17350</name>
</gene>
<protein>
    <recommendedName>
        <fullName evidence="10">Aromatic amino acid permease</fullName>
    </recommendedName>
</protein>
<evidence type="ECO:0000313" key="12">
    <source>
        <dbReference type="Proteomes" id="UP000504714"/>
    </source>
</evidence>
<keyword evidence="6 10" id="KW-0812">Transmembrane</keyword>
<dbReference type="InterPro" id="IPR013059">
    <property type="entry name" value="Trp_tyr_transpt"/>
</dbReference>
<evidence type="ECO:0000256" key="3">
    <source>
        <dbReference type="ARBA" id="ARBA00022448"/>
    </source>
</evidence>
<dbReference type="GO" id="GO:0003333">
    <property type="term" value="P:amino acid transmembrane transport"/>
    <property type="evidence" value="ECO:0007669"/>
    <property type="project" value="InterPro"/>
</dbReference>
<comment type="subcellular location">
    <subcellularLocation>
        <location evidence="1 10">Cell inner membrane</location>
        <topology evidence="1 10">Multi-pass membrane protein</topology>
    </subcellularLocation>
</comment>
<dbReference type="RefSeq" id="WP_176487954.1">
    <property type="nucleotide sequence ID" value="NZ_BLXO01000003.1"/>
</dbReference>
<dbReference type="GO" id="GO:0015173">
    <property type="term" value="F:aromatic amino acid transmembrane transporter activity"/>
    <property type="evidence" value="ECO:0007669"/>
    <property type="project" value="UniProtKB-UniRule"/>
</dbReference>
<dbReference type="PANTHER" id="PTHR46997:SF2">
    <property type="entry name" value="TYROSINE-SPECIFIC TRANSPORT SYSTEM"/>
    <property type="match status" value="1"/>
</dbReference>
<feature type="transmembrane region" description="Helical" evidence="10">
    <location>
        <begin position="378"/>
        <end position="401"/>
    </location>
</feature>
<evidence type="ECO:0000256" key="9">
    <source>
        <dbReference type="ARBA" id="ARBA00023136"/>
    </source>
</evidence>
<comment type="similarity">
    <text evidence="2 10">Belongs to the amino acid/polyamine transporter 2 family. Mtr/TnaB/TyrP permease subfamily.</text>
</comment>
<dbReference type="NCBIfam" id="TIGR00837">
    <property type="entry name" value="araaP"/>
    <property type="match status" value="1"/>
</dbReference>